<dbReference type="Gene3D" id="1.10.238.10">
    <property type="entry name" value="EF-hand"/>
    <property type="match status" value="1"/>
</dbReference>
<protein>
    <recommendedName>
        <fullName evidence="2">EF-hand domain-containing protein</fullName>
    </recommendedName>
</protein>
<accession>A0A8S3TUZ6</accession>
<keyword evidence="4" id="KW-1185">Reference proteome</keyword>
<evidence type="ECO:0000313" key="3">
    <source>
        <dbReference type="EMBL" id="CAG2232616.1"/>
    </source>
</evidence>
<keyword evidence="1" id="KW-0106">Calcium</keyword>
<dbReference type="InterPro" id="IPR018247">
    <property type="entry name" value="EF_Hand_1_Ca_BS"/>
</dbReference>
<proteinExistence type="predicted"/>
<evidence type="ECO:0000259" key="2">
    <source>
        <dbReference type="PROSITE" id="PS50222"/>
    </source>
</evidence>
<comment type="caution">
    <text evidence="3">The sequence shown here is derived from an EMBL/GenBank/DDBJ whole genome shotgun (WGS) entry which is preliminary data.</text>
</comment>
<dbReference type="EMBL" id="CAJPWZ010002187">
    <property type="protein sequence ID" value="CAG2232616.1"/>
    <property type="molecule type" value="Genomic_DNA"/>
</dbReference>
<feature type="domain" description="EF-hand" evidence="2">
    <location>
        <begin position="62"/>
        <end position="97"/>
    </location>
</feature>
<dbReference type="PROSITE" id="PS50222">
    <property type="entry name" value="EF_HAND_2"/>
    <property type="match status" value="1"/>
</dbReference>
<dbReference type="SUPFAM" id="SSF47473">
    <property type="entry name" value="EF-hand"/>
    <property type="match status" value="1"/>
</dbReference>
<dbReference type="Proteomes" id="UP000683360">
    <property type="component" value="Unassembled WGS sequence"/>
</dbReference>
<gene>
    <name evidence="3" type="ORF">MEDL_45340</name>
</gene>
<dbReference type="GO" id="GO:0005509">
    <property type="term" value="F:calcium ion binding"/>
    <property type="evidence" value="ECO:0007669"/>
    <property type="project" value="InterPro"/>
</dbReference>
<organism evidence="3 4">
    <name type="scientific">Mytilus edulis</name>
    <name type="common">Blue mussel</name>
    <dbReference type="NCBI Taxonomy" id="6550"/>
    <lineage>
        <taxon>Eukaryota</taxon>
        <taxon>Metazoa</taxon>
        <taxon>Spiralia</taxon>
        <taxon>Lophotrochozoa</taxon>
        <taxon>Mollusca</taxon>
        <taxon>Bivalvia</taxon>
        <taxon>Autobranchia</taxon>
        <taxon>Pteriomorphia</taxon>
        <taxon>Mytilida</taxon>
        <taxon>Mytiloidea</taxon>
        <taxon>Mytilidae</taxon>
        <taxon>Mytilinae</taxon>
        <taxon>Mytilus</taxon>
    </lineage>
</organism>
<dbReference type="AlphaFoldDB" id="A0A8S3TUZ6"/>
<dbReference type="InterPro" id="IPR002048">
    <property type="entry name" value="EF_hand_dom"/>
</dbReference>
<dbReference type="InterPro" id="IPR011992">
    <property type="entry name" value="EF-hand-dom_pair"/>
</dbReference>
<evidence type="ECO:0000256" key="1">
    <source>
        <dbReference type="ARBA" id="ARBA00022837"/>
    </source>
</evidence>
<reference evidence="3" key="1">
    <citation type="submission" date="2021-03" db="EMBL/GenBank/DDBJ databases">
        <authorList>
            <person name="Bekaert M."/>
        </authorList>
    </citation>
    <scope>NUCLEOTIDE SEQUENCE</scope>
</reference>
<sequence>MQQLASNTEFWSLHLMFNSDYGLSYLRQLHSVISWCNSYTMEIVPKAFCIQKSELHLKKMDFLKTKWSYWFTLLDVNHDGLITRDDVGQTAGDFPVEENLDETSGKLAAKKILQWWEKYILKGKTSLTKEDFLCRLEKEYTDDQEKFVTEMKAVIKDVAEIVDADKTESITLDNYIKAFKVWGHEDEAKLQKSFELYKPTNGAIPVKQYEADWVTFYSSTDSANPDPVLKSYEAGFL</sequence>
<dbReference type="PROSITE" id="PS00018">
    <property type="entry name" value="EF_HAND_1"/>
    <property type="match status" value="1"/>
</dbReference>
<name>A0A8S3TUZ6_MYTED</name>
<evidence type="ECO:0000313" key="4">
    <source>
        <dbReference type="Proteomes" id="UP000683360"/>
    </source>
</evidence>